<gene>
    <name evidence="3" type="ORF">KC01_LOCUS10211</name>
    <name evidence="4" type="ORF">KC01_LOCUS17530</name>
    <name evidence="5" type="ORF">KC01_LOCUS28468</name>
    <name evidence="1" type="ORF">KC01_LOCUS59</name>
    <name evidence="2" type="ORF">KC01_LOCUS8473</name>
</gene>
<evidence type="ECO:0000313" key="3">
    <source>
        <dbReference type="EMBL" id="CAL1579118.1"/>
    </source>
</evidence>
<dbReference type="EMBL" id="OZ035840">
    <property type="protein sequence ID" value="CAL1587581.1"/>
    <property type="molecule type" value="Genomic_DNA"/>
</dbReference>
<sequence length="74" mass="6728">MGCGGGVGGCGVFEWLGGEVFVIGCLVVGIEEMEGGWGGGVCLLGGGGEGRSMGCCGSGGVGGKIMGGVGVGGG</sequence>
<organism evidence="4 6">
    <name type="scientific">Knipowitschia caucasica</name>
    <name type="common">Caucasian dwarf goby</name>
    <name type="synonym">Pomatoschistus caucasicus</name>
    <dbReference type="NCBI Taxonomy" id="637954"/>
    <lineage>
        <taxon>Eukaryota</taxon>
        <taxon>Metazoa</taxon>
        <taxon>Chordata</taxon>
        <taxon>Craniata</taxon>
        <taxon>Vertebrata</taxon>
        <taxon>Euteleostomi</taxon>
        <taxon>Actinopterygii</taxon>
        <taxon>Neopterygii</taxon>
        <taxon>Teleostei</taxon>
        <taxon>Neoteleostei</taxon>
        <taxon>Acanthomorphata</taxon>
        <taxon>Gobiaria</taxon>
        <taxon>Gobiiformes</taxon>
        <taxon>Gobioidei</taxon>
        <taxon>Gobiidae</taxon>
        <taxon>Gobiinae</taxon>
        <taxon>Knipowitschia</taxon>
    </lineage>
</organism>
<dbReference type="EMBL" id="OZ035845">
    <property type="protein sequence ID" value="CAL1600372.1"/>
    <property type="molecule type" value="Genomic_DNA"/>
</dbReference>
<proteinExistence type="predicted"/>
<name>A0AAV2KCH8_KNICA</name>
<keyword evidence="6" id="KW-1185">Reference proteome</keyword>
<dbReference type="Proteomes" id="UP001497482">
    <property type="component" value="Chromosome 18"/>
</dbReference>
<evidence type="ECO:0000313" key="5">
    <source>
        <dbReference type="EMBL" id="CAL1600372.1"/>
    </source>
</evidence>
<dbReference type="Proteomes" id="UP001497482">
    <property type="component" value="Chromosome 1"/>
</dbReference>
<dbReference type="AlphaFoldDB" id="A0AAV2KCH8"/>
<evidence type="ECO:0000313" key="4">
    <source>
        <dbReference type="EMBL" id="CAL1587581.1"/>
    </source>
</evidence>
<evidence type="ECO:0000313" key="1">
    <source>
        <dbReference type="EMBL" id="CAL1567230.1"/>
    </source>
</evidence>
<evidence type="ECO:0000313" key="2">
    <source>
        <dbReference type="EMBL" id="CAL1577089.1"/>
    </source>
</evidence>
<dbReference type="EMBL" id="OZ035823">
    <property type="protein sequence ID" value="CAL1567230.1"/>
    <property type="molecule type" value="Genomic_DNA"/>
</dbReference>
<dbReference type="EMBL" id="OZ035836">
    <property type="protein sequence ID" value="CAL1579118.1"/>
    <property type="molecule type" value="Genomic_DNA"/>
</dbReference>
<dbReference type="Proteomes" id="UP001497482">
    <property type="component" value="Chromosome 23"/>
</dbReference>
<dbReference type="EMBL" id="OZ035835">
    <property type="protein sequence ID" value="CAL1577089.1"/>
    <property type="molecule type" value="Genomic_DNA"/>
</dbReference>
<dbReference type="Proteomes" id="UP001497482">
    <property type="component" value="Chromosome 14"/>
</dbReference>
<accession>A0AAV2KCH8</accession>
<dbReference type="Proteomes" id="UP001497482">
    <property type="component" value="Chromosome 13"/>
</dbReference>
<evidence type="ECO:0000313" key="6">
    <source>
        <dbReference type="Proteomes" id="UP001497482"/>
    </source>
</evidence>
<protein>
    <submittedName>
        <fullName evidence="4">Uncharacterized protein</fullName>
    </submittedName>
</protein>
<reference evidence="4 6" key="1">
    <citation type="submission" date="2024-04" db="EMBL/GenBank/DDBJ databases">
        <authorList>
            <person name="Waldvogel A.-M."/>
            <person name="Schoenle A."/>
        </authorList>
    </citation>
    <scope>NUCLEOTIDE SEQUENCE [LARGE SCALE GENOMIC DNA]</scope>
</reference>